<dbReference type="GO" id="GO:0006915">
    <property type="term" value="P:apoptotic process"/>
    <property type="evidence" value="ECO:0007669"/>
    <property type="project" value="InterPro"/>
</dbReference>
<feature type="transmembrane region" description="Helical" evidence="1">
    <location>
        <begin position="35"/>
        <end position="59"/>
    </location>
</feature>
<evidence type="ECO:0000256" key="1">
    <source>
        <dbReference type="SAM" id="Phobius"/>
    </source>
</evidence>
<name>A0A9P4J9E3_9PEZI</name>
<organism evidence="2 3">
    <name type="scientific">Myriangium duriaei CBS 260.36</name>
    <dbReference type="NCBI Taxonomy" id="1168546"/>
    <lineage>
        <taxon>Eukaryota</taxon>
        <taxon>Fungi</taxon>
        <taxon>Dikarya</taxon>
        <taxon>Ascomycota</taxon>
        <taxon>Pezizomycotina</taxon>
        <taxon>Dothideomycetes</taxon>
        <taxon>Dothideomycetidae</taxon>
        <taxon>Myriangiales</taxon>
        <taxon>Myriangiaceae</taxon>
        <taxon>Myriangium</taxon>
    </lineage>
</organism>
<dbReference type="PANTHER" id="PTHR37402:SF1">
    <property type="entry name" value="GRAM DOMAIN-CONTAINING PROTEIN 4"/>
    <property type="match status" value="1"/>
</dbReference>
<accession>A0A9P4J9E3</accession>
<dbReference type="InterPro" id="IPR037847">
    <property type="entry name" value="GRAMDC4"/>
</dbReference>
<evidence type="ECO:0000313" key="2">
    <source>
        <dbReference type="EMBL" id="KAF2157389.1"/>
    </source>
</evidence>
<dbReference type="AlphaFoldDB" id="A0A9P4J9E3"/>
<dbReference type="PANTHER" id="PTHR37402">
    <property type="entry name" value="GRAM DOMAIN-CONTAINING PROTEIN 4"/>
    <property type="match status" value="1"/>
</dbReference>
<reference evidence="2" key="1">
    <citation type="journal article" date="2020" name="Stud. Mycol.">
        <title>101 Dothideomycetes genomes: a test case for predicting lifestyles and emergence of pathogens.</title>
        <authorList>
            <person name="Haridas S."/>
            <person name="Albert R."/>
            <person name="Binder M."/>
            <person name="Bloem J."/>
            <person name="Labutti K."/>
            <person name="Salamov A."/>
            <person name="Andreopoulos B."/>
            <person name="Baker S."/>
            <person name="Barry K."/>
            <person name="Bills G."/>
            <person name="Bluhm B."/>
            <person name="Cannon C."/>
            <person name="Castanera R."/>
            <person name="Culley D."/>
            <person name="Daum C."/>
            <person name="Ezra D."/>
            <person name="Gonzalez J."/>
            <person name="Henrissat B."/>
            <person name="Kuo A."/>
            <person name="Liang C."/>
            <person name="Lipzen A."/>
            <person name="Lutzoni F."/>
            <person name="Magnuson J."/>
            <person name="Mondo S."/>
            <person name="Nolan M."/>
            <person name="Ohm R."/>
            <person name="Pangilinan J."/>
            <person name="Park H.-J."/>
            <person name="Ramirez L."/>
            <person name="Alfaro M."/>
            <person name="Sun H."/>
            <person name="Tritt A."/>
            <person name="Yoshinaga Y."/>
            <person name="Zwiers L.-H."/>
            <person name="Turgeon B."/>
            <person name="Goodwin S."/>
            <person name="Spatafora J."/>
            <person name="Crous P."/>
            <person name="Grigoriev I."/>
        </authorList>
    </citation>
    <scope>NUCLEOTIDE SEQUENCE</scope>
    <source>
        <strain evidence="2">CBS 260.36</strain>
    </source>
</reference>
<proteinExistence type="predicted"/>
<dbReference type="Proteomes" id="UP000799439">
    <property type="component" value="Unassembled WGS sequence"/>
</dbReference>
<dbReference type="EMBL" id="ML996081">
    <property type="protein sequence ID" value="KAF2157389.1"/>
    <property type="molecule type" value="Genomic_DNA"/>
</dbReference>
<keyword evidence="1" id="KW-0812">Transmembrane</keyword>
<evidence type="ECO:0000313" key="3">
    <source>
        <dbReference type="Proteomes" id="UP000799439"/>
    </source>
</evidence>
<protein>
    <submittedName>
        <fullName evidence="2">Uncharacterized protein</fullName>
    </submittedName>
</protein>
<feature type="transmembrane region" description="Helical" evidence="1">
    <location>
        <begin position="163"/>
        <end position="179"/>
    </location>
</feature>
<sequence>MERLLIATSPWQSWFLSMRQLYRWENPRKTAKWAVIWFVIWYMDYVMTFVFCWTGFIVLENRFRKKRVEQLRESHRRAKSNNMTAFRFNELIHRHGSTDWLDPLIEEAGPMVQMQLSDLADFLEILNNFYDWRYPAKTWATLFWFVCAIIMGVALPTGYNMKILWMFCLLSFFLGRPIASRHPQYRHVVNALKWIFWDIPTDAEWSMMYLRQKAQETRA</sequence>
<feature type="non-terminal residue" evidence="2">
    <location>
        <position position="219"/>
    </location>
</feature>
<dbReference type="OrthoDB" id="1708389at2759"/>
<keyword evidence="1" id="KW-0472">Membrane</keyword>
<feature type="transmembrane region" description="Helical" evidence="1">
    <location>
        <begin position="139"/>
        <end position="157"/>
    </location>
</feature>
<gene>
    <name evidence="2" type="ORF">K461DRAFT_215317</name>
</gene>
<comment type="caution">
    <text evidence="2">The sequence shown here is derived from an EMBL/GenBank/DDBJ whole genome shotgun (WGS) entry which is preliminary data.</text>
</comment>
<keyword evidence="1" id="KW-1133">Transmembrane helix</keyword>
<keyword evidence="3" id="KW-1185">Reference proteome</keyword>